<dbReference type="Gene3D" id="1.25.40.10">
    <property type="entry name" value="Tetratricopeptide repeat domain"/>
    <property type="match status" value="3"/>
</dbReference>
<protein>
    <recommendedName>
        <fullName evidence="1">non-specific serine/threonine protein kinase</fullName>
        <ecNumber evidence="1">2.7.11.1</ecNumber>
    </recommendedName>
</protein>
<name>V4GYZ4_PSEL2</name>
<keyword evidence="5 11" id="KW-0418">Kinase</keyword>
<evidence type="ECO:0000259" key="10">
    <source>
        <dbReference type="PROSITE" id="PS50011"/>
    </source>
</evidence>
<dbReference type="PROSITE" id="PS00108">
    <property type="entry name" value="PROTEIN_KINASE_ST"/>
    <property type="match status" value="1"/>
</dbReference>
<dbReference type="PANTHER" id="PTHR43671:SF13">
    <property type="entry name" value="SERINE_THREONINE-PROTEIN KINASE NEK2"/>
    <property type="match status" value="1"/>
</dbReference>
<feature type="repeat" description="TPR" evidence="8">
    <location>
        <begin position="752"/>
        <end position="785"/>
    </location>
</feature>
<dbReference type="SUPFAM" id="SSF81901">
    <property type="entry name" value="HCP-like"/>
    <property type="match status" value="1"/>
</dbReference>
<dbReference type="InterPro" id="IPR011009">
    <property type="entry name" value="Kinase-like_dom_sf"/>
</dbReference>
<dbReference type="PROSITE" id="PS50005">
    <property type="entry name" value="TPR"/>
    <property type="match status" value="2"/>
</dbReference>
<dbReference type="Pfam" id="PF00069">
    <property type="entry name" value="Pkinase"/>
    <property type="match status" value="1"/>
</dbReference>
<evidence type="ECO:0000256" key="4">
    <source>
        <dbReference type="ARBA" id="ARBA00022741"/>
    </source>
</evidence>
<keyword evidence="3" id="KW-0677">Repeat</keyword>
<keyword evidence="11" id="KW-0723">Serine/threonine-protein kinase</keyword>
<keyword evidence="6 8" id="KW-0802">TPR repeat</keyword>
<dbReference type="RefSeq" id="WP_023402197.1">
    <property type="nucleotide sequence ID" value="NZ_AUSV01000135.1"/>
</dbReference>
<evidence type="ECO:0000313" key="12">
    <source>
        <dbReference type="Proteomes" id="UP000017820"/>
    </source>
</evidence>
<dbReference type="PROSITE" id="PS50011">
    <property type="entry name" value="PROTEIN_KINASE_DOM"/>
    <property type="match status" value="1"/>
</dbReference>
<feature type="repeat" description="TPR" evidence="8">
    <location>
        <begin position="682"/>
        <end position="715"/>
    </location>
</feature>
<comment type="caution">
    <text evidence="11">The sequence shown here is derived from an EMBL/GenBank/DDBJ whole genome shotgun (WGS) entry which is preliminary data.</text>
</comment>
<reference evidence="11 12" key="1">
    <citation type="submission" date="2013-07" db="EMBL/GenBank/DDBJ databases">
        <title>Draft genome sequence of Pseudoalteromonas luteoviolacea 2ta16.</title>
        <authorList>
            <person name="Allen E.E."/>
            <person name="Azam F."/>
            <person name="Podell S."/>
        </authorList>
    </citation>
    <scope>NUCLEOTIDE SEQUENCE [LARGE SCALE GENOMIC DNA]</scope>
    <source>
        <strain evidence="11 12">2ta16</strain>
    </source>
</reference>
<dbReference type="GO" id="GO:0004674">
    <property type="term" value="F:protein serine/threonine kinase activity"/>
    <property type="evidence" value="ECO:0007669"/>
    <property type="project" value="UniProtKB-KW"/>
</dbReference>
<keyword evidence="9" id="KW-1133">Transmembrane helix</keyword>
<dbReference type="Gene3D" id="1.10.510.10">
    <property type="entry name" value="Transferase(Phosphotransferase) domain 1"/>
    <property type="match status" value="1"/>
</dbReference>
<dbReference type="Pfam" id="PF13181">
    <property type="entry name" value="TPR_8"/>
    <property type="match status" value="1"/>
</dbReference>
<dbReference type="InterPro" id="IPR000719">
    <property type="entry name" value="Prot_kinase_dom"/>
</dbReference>
<accession>V4GYZ4</accession>
<evidence type="ECO:0000256" key="9">
    <source>
        <dbReference type="SAM" id="Phobius"/>
    </source>
</evidence>
<evidence type="ECO:0000256" key="1">
    <source>
        <dbReference type="ARBA" id="ARBA00012513"/>
    </source>
</evidence>
<evidence type="ECO:0000256" key="5">
    <source>
        <dbReference type="ARBA" id="ARBA00022777"/>
    </source>
</evidence>
<dbReference type="InterPro" id="IPR019734">
    <property type="entry name" value="TPR_rpt"/>
</dbReference>
<feature type="domain" description="Protein kinase" evidence="10">
    <location>
        <begin position="12"/>
        <end position="272"/>
    </location>
</feature>
<proteinExistence type="predicted"/>
<dbReference type="CDD" id="cd14014">
    <property type="entry name" value="STKc_PknB_like"/>
    <property type="match status" value="1"/>
</dbReference>
<dbReference type="EC" id="2.7.11.1" evidence="1"/>
<dbReference type="InterPro" id="IPR013105">
    <property type="entry name" value="TPR_2"/>
</dbReference>
<dbReference type="SUPFAM" id="SSF56112">
    <property type="entry name" value="Protein kinase-like (PK-like)"/>
    <property type="match status" value="1"/>
</dbReference>
<dbReference type="PATRIC" id="fig|1353533.3.peg.5384"/>
<dbReference type="InterPro" id="IPR050660">
    <property type="entry name" value="NEK_Ser/Thr_kinase"/>
</dbReference>
<dbReference type="AlphaFoldDB" id="V4GYZ4"/>
<dbReference type="Proteomes" id="UP000017820">
    <property type="component" value="Unassembled WGS sequence"/>
</dbReference>
<evidence type="ECO:0000313" key="11">
    <source>
        <dbReference type="EMBL" id="ESP90376.1"/>
    </source>
</evidence>
<dbReference type="Pfam" id="PF07719">
    <property type="entry name" value="TPR_2"/>
    <property type="match status" value="1"/>
</dbReference>
<dbReference type="SMART" id="SM00220">
    <property type="entry name" value="S_TKc"/>
    <property type="match status" value="1"/>
</dbReference>
<gene>
    <name evidence="11" type="ORF">PL2TA16_01944</name>
</gene>
<dbReference type="SMART" id="SM00028">
    <property type="entry name" value="TPR"/>
    <property type="match status" value="3"/>
</dbReference>
<keyword evidence="9" id="KW-0472">Membrane</keyword>
<dbReference type="EMBL" id="AUSV01000135">
    <property type="protein sequence ID" value="ESP90376.1"/>
    <property type="molecule type" value="Genomic_DNA"/>
</dbReference>
<evidence type="ECO:0000256" key="3">
    <source>
        <dbReference type="ARBA" id="ARBA00022737"/>
    </source>
</evidence>
<evidence type="ECO:0000256" key="7">
    <source>
        <dbReference type="ARBA" id="ARBA00022840"/>
    </source>
</evidence>
<keyword evidence="7" id="KW-0067">ATP-binding</keyword>
<feature type="transmembrane region" description="Helical" evidence="9">
    <location>
        <begin position="305"/>
        <end position="326"/>
    </location>
</feature>
<keyword evidence="4" id="KW-0547">Nucleotide-binding</keyword>
<evidence type="ECO:0000256" key="2">
    <source>
        <dbReference type="ARBA" id="ARBA00022679"/>
    </source>
</evidence>
<evidence type="ECO:0000256" key="6">
    <source>
        <dbReference type="ARBA" id="ARBA00022803"/>
    </source>
</evidence>
<dbReference type="InterPro" id="IPR011990">
    <property type="entry name" value="TPR-like_helical_dom_sf"/>
</dbReference>
<keyword evidence="2" id="KW-0808">Transferase</keyword>
<dbReference type="GO" id="GO:0005524">
    <property type="term" value="F:ATP binding"/>
    <property type="evidence" value="ECO:0007669"/>
    <property type="project" value="UniProtKB-KW"/>
</dbReference>
<sequence length="860" mass="96127">MQNEDCFSVTYLAPIKHIASGGMSDVFLANDTRLNRQVAVKRVTLTDRHDDHKIREQALYEARLMAKANHPNIVQLYDIVEVDSQLLLVLEYVPGQTLAKYVKQKFLTLTEKLAILEKVAHGLQYIHQLSLVHCDVKASNILISDTGEVKLSDFGIANSLHSNVAGQLQSNSFGSIRAMSPEQLEGRSLGYATDIFSFGVLCFELLFGCHPFSSAEGEELASKIKRGALIEPESLTPSIPTELTTLLRQMLDKSEDARPSSKEIINVLSRTLALLEAGDADDTASLPYVSETSRQLGPLDQLKRFAIGFILTLCFVVGGYFSWLFLKPETRVQYTLVLEPQITVAGNGSKENTGLLLATIDSAVRQVVLNSVNAELVNHRAYGDISDVASLVKAAGATTVLLPEARCEVAQCNVRLSLLSADSQIVEGELNTNVKRDAYLAMSSIYSSFAAKLLGQPNVRERQSIAATEFTFFEQYLHVYHDVNFNGDLSLQSLQRTLDLIALDPHYLPLYNLARNLLIERYKVDRDPVFLEQLQRLLEGAPGNYKSSKPYLVDMLVLAIESQQKEAVDALFERLSFYGETALSYQLRGYYLYSQHQIEDAIEMYLNSILLMPDARNKYNLAVMYLSNGQVEESKALLLQVSQSFKGFTRAGRLSADISMLEGSWQAAVSGYLSVVDKSNSSEDYNNLSLAYLYSKDIEKALLAAKKALELSPENLVMRLNYADLLLLSQNDIGAAKEYEKITNAHRENMSLNELIAVGQAHAHLKRYKEALQYLYKVIKLTSDKVDYAYGATIIFTFAGELQSALLHYQETIKGGYSPKWFNLPWFKPLCKYPEFNDSHRALCSVGWNWATNDEHGIKS</sequence>
<evidence type="ECO:0000256" key="8">
    <source>
        <dbReference type="PROSITE-ProRule" id="PRU00339"/>
    </source>
</evidence>
<organism evidence="11 12">
    <name type="scientific">Pseudoalteromonas luteoviolacea (strain 2ta16)</name>
    <dbReference type="NCBI Taxonomy" id="1353533"/>
    <lineage>
        <taxon>Bacteria</taxon>
        <taxon>Pseudomonadati</taxon>
        <taxon>Pseudomonadota</taxon>
        <taxon>Gammaproteobacteria</taxon>
        <taxon>Alteromonadales</taxon>
        <taxon>Pseudoalteromonadaceae</taxon>
        <taxon>Pseudoalteromonas</taxon>
    </lineage>
</organism>
<dbReference type="PANTHER" id="PTHR43671">
    <property type="entry name" value="SERINE/THREONINE-PROTEIN KINASE NEK"/>
    <property type="match status" value="1"/>
</dbReference>
<keyword evidence="9" id="KW-0812">Transmembrane</keyword>
<dbReference type="InterPro" id="IPR008271">
    <property type="entry name" value="Ser/Thr_kinase_AS"/>
</dbReference>